<protein>
    <recommendedName>
        <fullName evidence="3">MalT-like TPR region domain-containing protein</fullName>
    </recommendedName>
</protein>
<evidence type="ECO:0008006" key="3">
    <source>
        <dbReference type="Google" id="ProtNLM"/>
    </source>
</evidence>
<proteinExistence type="predicted"/>
<dbReference type="EMBL" id="PVNG01000017">
    <property type="protein sequence ID" value="PRX60402.1"/>
    <property type="molecule type" value="Genomic_DNA"/>
</dbReference>
<dbReference type="Proteomes" id="UP000238312">
    <property type="component" value="Unassembled WGS sequence"/>
</dbReference>
<dbReference type="AlphaFoldDB" id="A0A2T0MQL0"/>
<keyword evidence="2" id="KW-1185">Reference proteome</keyword>
<gene>
    <name evidence="1" type="ORF">B0I32_117169</name>
</gene>
<name>A0A2T0MQL0_9ACTN</name>
<evidence type="ECO:0000313" key="1">
    <source>
        <dbReference type="EMBL" id="PRX60402.1"/>
    </source>
</evidence>
<dbReference type="SUPFAM" id="SSF48452">
    <property type="entry name" value="TPR-like"/>
    <property type="match status" value="1"/>
</dbReference>
<comment type="caution">
    <text evidence="1">The sequence shown here is derived from an EMBL/GenBank/DDBJ whole genome shotgun (WGS) entry which is preliminary data.</text>
</comment>
<accession>A0A2T0MQL0</accession>
<sequence>MTFQNEARAAFRRGDLAGVLRLATTEAERARTCDDVAGEVEALYTMARAALQAGDLHRAEEMARSALEVALLAGDRRREERPRHVLAAVARRAGDHFEARKRHLASIDLYEALRLPAMVLAEQHKLALAELRLGNRDRARVLLAHVRDQVFREGHRSMLPHLGLGACALASADGDHRQAAWMLGFTSRAYDAVGLVPDADDARDLAAIRDRAVAALGEAGLAAHCAIGASWTAVDAFGLTWES</sequence>
<evidence type="ECO:0000313" key="2">
    <source>
        <dbReference type="Proteomes" id="UP000238312"/>
    </source>
</evidence>
<reference evidence="1 2" key="1">
    <citation type="submission" date="2018-03" db="EMBL/GenBank/DDBJ databases">
        <title>Genomic Encyclopedia of Type Strains, Phase III (KMG-III): the genomes of soil and plant-associated and newly described type strains.</title>
        <authorList>
            <person name="Whitman W."/>
        </authorList>
    </citation>
    <scope>NUCLEOTIDE SEQUENCE [LARGE SCALE GENOMIC DNA]</scope>
    <source>
        <strain evidence="1 2">CGMCC 4.7104</strain>
    </source>
</reference>
<dbReference type="Gene3D" id="1.25.40.10">
    <property type="entry name" value="Tetratricopeptide repeat domain"/>
    <property type="match status" value="1"/>
</dbReference>
<dbReference type="InterPro" id="IPR011990">
    <property type="entry name" value="TPR-like_helical_dom_sf"/>
</dbReference>
<organism evidence="1 2">
    <name type="scientific">Nonomuraea fuscirosea</name>
    <dbReference type="NCBI Taxonomy" id="1291556"/>
    <lineage>
        <taxon>Bacteria</taxon>
        <taxon>Bacillati</taxon>
        <taxon>Actinomycetota</taxon>
        <taxon>Actinomycetes</taxon>
        <taxon>Streptosporangiales</taxon>
        <taxon>Streptosporangiaceae</taxon>
        <taxon>Nonomuraea</taxon>
    </lineage>
</organism>